<protein>
    <submittedName>
        <fullName evidence="2">Uncharacterized protein</fullName>
    </submittedName>
</protein>
<evidence type="ECO:0000313" key="2">
    <source>
        <dbReference type="EMBL" id="GLS73861.1"/>
    </source>
</evidence>
<evidence type="ECO:0000313" key="3">
    <source>
        <dbReference type="Proteomes" id="UP001157440"/>
    </source>
</evidence>
<feature type="region of interest" description="Disordered" evidence="1">
    <location>
        <begin position="1"/>
        <end position="54"/>
    </location>
</feature>
<sequence length="140" mass="14852">MSDQPSNVAAPATVEPPGPFMDSSRNTAACRMPEPMLTKRSQGESETEAPTGAGQALMMGEAVAGAFEEHGGELGKLCRETLARDLAEVVQPLLSTCTNAEWIEAINARLDLLERDTGKPGPRLVRFEANGVAEMTAPAR</sequence>
<dbReference type="AlphaFoldDB" id="A0AA37TQD6"/>
<comment type="caution">
    <text evidence="2">The sequence shown here is derived from an EMBL/GenBank/DDBJ whole genome shotgun (WGS) entry which is preliminary data.</text>
</comment>
<reference evidence="3" key="1">
    <citation type="journal article" date="2019" name="Int. J. Syst. Evol. Microbiol.">
        <title>The Global Catalogue of Microorganisms (GCM) 10K type strain sequencing project: providing services to taxonomists for standard genome sequencing and annotation.</title>
        <authorList>
            <consortium name="The Broad Institute Genomics Platform"/>
            <consortium name="The Broad Institute Genome Sequencing Center for Infectious Disease"/>
            <person name="Wu L."/>
            <person name="Ma J."/>
        </authorList>
    </citation>
    <scope>NUCLEOTIDE SEQUENCE [LARGE SCALE GENOMIC DNA]</scope>
    <source>
        <strain evidence="3">NBRC 103632</strain>
    </source>
</reference>
<dbReference type="Proteomes" id="UP001157440">
    <property type="component" value="Unassembled WGS sequence"/>
</dbReference>
<organism evidence="2 3">
    <name type="scientific">Methylobacterium tardum</name>
    <dbReference type="NCBI Taxonomy" id="374432"/>
    <lineage>
        <taxon>Bacteria</taxon>
        <taxon>Pseudomonadati</taxon>
        <taxon>Pseudomonadota</taxon>
        <taxon>Alphaproteobacteria</taxon>
        <taxon>Hyphomicrobiales</taxon>
        <taxon>Methylobacteriaceae</taxon>
        <taxon>Methylobacterium</taxon>
    </lineage>
</organism>
<name>A0AA37TQD6_9HYPH</name>
<evidence type="ECO:0000256" key="1">
    <source>
        <dbReference type="SAM" id="MobiDB-lite"/>
    </source>
</evidence>
<gene>
    <name evidence="2" type="ORF">GCM10007890_58760</name>
</gene>
<accession>A0AA37TQD6</accession>
<dbReference type="EMBL" id="BSPL01000032">
    <property type="protein sequence ID" value="GLS73861.1"/>
    <property type="molecule type" value="Genomic_DNA"/>
</dbReference>
<keyword evidence="3" id="KW-1185">Reference proteome</keyword>
<proteinExistence type="predicted"/>